<keyword evidence="2" id="KW-0472">Membrane</keyword>
<keyword evidence="2" id="KW-1133">Transmembrane helix</keyword>
<comment type="caution">
    <text evidence="3">The sequence shown here is derived from an EMBL/GenBank/DDBJ whole genome shotgun (WGS) entry which is preliminary data.</text>
</comment>
<evidence type="ECO:0000256" key="2">
    <source>
        <dbReference type="SAM" id="Phobius"/>
    </source>
</evidence>
<keyword evidence="2" id="KW-0812">Transmembrane</keyword>
<keyword evidence="4" id="KW-1185">Reference proteome</keyword>
<name>A0A9Q0YFX3_HOLLE</name>
<feature type="region of interest" description="Disordered" evidence="1">
    <location>
        <begin position="1"/>
        <end position="59"/>
    </location>
</feature>
<evidence type="ECO:0000256" key="1">
    <source>
        <dbReference type="SAM" id="MobiDB-lite"/>
    </source>
</evidence>
<dbReference type="EMBL" id="JAIZAY010000021">
    <property type="protein sequence ID" value="KAJ8021913.1"/>
    <property type="molecule type" value="Genomic_DNA"/>
</dbReference>
<reference evidence="3" key="1">
    <citation type="submission" date="2021-10" db="EMBL/GenBank/DDBJ databases">
        <title>Tropical sea cucumber genome reveals ecological adaptation and Cuvierian tubules defense mechanism.</title>
        <authorList>
            <person name="Chen T."/>
        </authorList>
    </citation>
    <scope>NUCLEOTIDE SEQUENCE</scope>
    <source>
        <strain evidence="3">Nanhai2018</strain>
        <tissue evidence="3">Muscle</tissue>
    </source>
</reference>
<feature type="compositionally biased region" description="Basic and acidic residues" evidence="1">
    <location>
        <begin position="3914"/>
        <end position="3927"/>
    </location>
</feature>
<feature type="region of interest" description="Disordered" evidence="1">
    <location>
        <begin position="3905"/>
        <end position="3959"/>
    </location>
</feature>
<feature type="region of interest" description="Disordered" evidence="1">
    <location>
        <begin position="3697"/>
        <end position="3726"/>
    </location>
</feature>
<protein>
    <submittedName>
        <fullName evidence="3">Uncharacterized protein</fullName>
    </submittedName>
</protein>
<dbReference type="Proteomes" id="UP001152320">
    <property type="component" value="Chromosome 21"/>
</dbReference>
<accession>A0A9Q0YFX3</accession>
<sequence>MAHPSDLKKYMENNFHPNETRGARSTHHTTSNNKRSRAENVPHLSYLGEDSSTENESISVPMSNLSGVSQTITELLAQLENITKIRDDAKIPYHANRMLHFGTFFKESKNSNVNESSETATNFSNSKGNMSKFIKTVFHMFNDTGTTSPHLMGVEFQRVLGVLHSFTSIFLNSDKEDRDSLVQTIQIWNEILSNSSVTVENNVNDLIKDVQLFSRTQTDITKEEENLYKYVMKQVHILKLKTAIKAHKTFTSPSGDVILYNANTDNFAEEIRYEVLDVLSLIKVLNKTDCEQFLDSFANKSFVELVRKYERDNENADLIFVRTLNTFIRLLTFEARYEFLSNLGNAPENPILHNNTQNVTFHLKKMNNTLGVKHSLSGRNNRQFQVYLMQITKKILDTLADDVLPRNVLINLLKLVSDAEDEMIERNTTNSSADGSRKDGNLRERDISGKGSPFVEFKSDTIPKTGSILLKRLQRMVKYASTKVSNNEESVTSKKLRLIDELMDSYNIIAGKQSSSTLPYPENLLRSKLMKIFYNVASVEGDILYNYENSVFSNSFLNIMQNLAKNSRSNTSIIRNHSLILQQLVSHQQSQHMQSSRNWNLVIEDVLLELTNLVILDGISDLLTKTGKLWTLKGNQSEENFWKSQPYRDYNDNLEMLERIQNGQHLLTEANSQRSLLSSFKDLWDFEHVRIKRELGRNFSEKGKVFETENFSEGSKNVSADFPGKEYELHDDESVSNFFNPTSYLKLDTEVVNYLVQHLNVLKDNVTSSGKWDALNSLSQISGLTLNTSHNSYDSQKFMEGAVELFATLPQKPSKTVKSNAKSFGTTTKSTTDFQEPLSTTVDELLRNLSSMLVNSTSYYIIKHLNFSNGVHVEEPERRKHTSVLSALEKVAGMLHSFDSDSEFKKRVFELALLSNMSKTAGEMKDEHLWSPELQEALSLVDAIYMATTNRTTEVGKEPDLKKPVAFAGKLNDATADKATASKVTGRMNTHHTEAWNKSDSVTVFPDASTQVLSEKYFTEKTTLWKSNLTEILPVEELTKNKGVSQDAFNKRLINAVMNMAREIDDKESAIDLAKGIKNLKSRVEPFLMSTYDESDDILNALVRIEKMLAEVEPTVEQFEQKKMLEKISSKPNTIIVPGNAEFLKKATESTHKLAGLPTTEVSVMTSNVSKPVSPLTPYTTMLLSLGKDMFEEELEKLHEDAAVLADLRTIAEGIIPSDTESELAKSILASAVLMSINETREGLIDSMLTPNGQTAAQIFKIVLESVNVSESQLILSGVMNIVRKMNQTDHDIGLKERLKDLISLLRLMPMFRDREVENLYDEVVEINKKLIEPKQLEELERRHEDAAVLADLRTIAEGIIAPDTESELAKSILASAVLMSINETREGLIDSMLTPNGQTAAQIFKIVLESVNVSESQLILSGVMNIVRKMNQTDHDIGLKERLKDLISVLRFMPMFRDHEVENLYDEVVEINKKLIEPKQLEELERLHEDAAVLADLRTIAEGIIAPDTESELAKSILASAVLMSINETREGLIDFKLTPNGQAAAQIFKIVLESVNVSESQLILGRVMNIVRKMNQTDHDIGLKERLKDLISLLRLIPMFRERDLENFFDEVVEINKKLIEPKQLEQEVTTQGKTSSKLNTSIISATPTMMIGNTESLGRVTKMSEKLQELSAEVTETSLNLSPLLTTSPYTTSSFLQFDKEVLDKGSGSRRDVTAVLSNLSKILETIIRSDSVSELAKSFSAFAVLKDLYESRKGMNEEYAWSPFLELNETFEAVDSLLSVNNQKVSETIQRLPENTTGTEYQRILSEVLNISEKVGKAEPIILNKTLRNLTSSLKAIPKLADHNTWQLSKEIVCMVNKWANMKSPEEIMESSKRVLHNATVLKNQHIVSGLMDISSQMNKSMFRGVDFQETLKNLSSSLALFSNLSDREAVKLLNELVSMAKELAVMELMTLETTTPSTMFYNATVSEKQRLLSKLISFTRQMNKSRPSIDFDETLKNLFKGLVPKEKNFTEPQLLQKEATILENLPQLGPTISNPTETGVVSNAEGFGMITETADLRAPTTFPVTSAQAFLEETKVRNMTMAPNAPYQRILSEVMNTTRQVNKSEFGVELYKVIANFISILQSLPNLPDRKTESLLNDIIQMQEDLVTGKPVEQKITTLATSPKLNTTLHRRTISSMTGNTEAIEMSTKTSLMASLSEKSKNLPVSHTTSSTYSVFIPIQEGFGMTPEMPQETQVPAMATPTTTTYPFESTQMFSKAGLTAEGTLWKSYLKKATVTGEQAANVTVTATASYERILSDVMNITRKSNKSYSIKMEEALKVLMSDFQSLPAFPDLKVQRLLNDFVRMLENLTTSKPVKQEITTPETSSEELNTTVCSPTQTNMTGNTVTFGVTTETPSKLPKQWMTFAERPFKFPSSQETSSAYSVYSPTQINLIGDAEGFGTTTETAKELQVPSTTLPMKITYPVTSSQTFLKEGPGEEDTLWKNNLIKSSTTEEQAQNATLAPTASYQHILSELMHIAGQLDKTEPGLAWDEALEILVSDLQLIPNLPDRERESLLNYFVRILFEELITKVTTEQLVTITGRSPELNITTSSPTQSNGIVNAEAFGETTETSKKMEEEFKTSFSETSSNLPSSQTTLSPPLIYSPTQMNEINYAERFGTTTETAKEMQVSSTITTYPVTSSQIYDKERTTKEGTLWGSYVIKSPTTEKPARGGTVSPTDSNQRMVAEVINMTRQLNKTGPETKVDEALYLIASLQSNAKLPDLKMENLKDYARMQQELSEREPVDEGVIILEATSPNLNTEFYSSTEKNIIGNTKPSEMTAGTSVKLHNQSTTKVAETPLNIPLYHAPSPKLKLNTVVGSTVATITTMRMQPTASVVLTSQPALIGKTSAESILSSEKQVFSPPQTTKLTYHTEAQKGLNERIVQKPTNIPESIHTTNYEFKSITENIGLLKELTESGLGQKEVTTQKPFVMETSEYIYVGEKSAKPPSSLSPSSIENVPWTELPVVSGTANNNITTSISTAQGGPNISALSGLEVRSRTNISSLKRVLAEHIEDETYLINELRENEARAKDMFKNISESIHELTRIVHDLLDFKTSLKEFITLEKDKFILGSDMTLKESSRKKSEKVANERGKPVISNIVRLHEGSKQAPTLSLIIDFIRKTFDNTAVNQVHESYLSASSKANKTKKGHVIHYAMDLLSRAPEKDKNRRFLEFLVGSNMSLHETTRLFCWLQLLEPFEGQQLNEAMSRRLLHRIAFESTERAFMRQRLSNISKYQSGVSSMNALIDETFVNITSTVPYNDTYLADIYLGSKMQNWIFGRKHKGMVTFKVIDFLSNLSSNEDNRRLLDFLVDVNITVHQAAKLCDWLQLLDDYIKDRRLNESMTKKILNTIISFSKEEDYLRDKLHEISKYGPDLSTFIVSLTQTFAKIVKHSQNETFTSDIRQAHQLKSFVDDVEHELNTTFDIVDLWLKMSANGENHRILDILADSNISLHISTKLYNWLQLLDIFTNYENTSLRWFTNASQEEKRLNVSMGKKIKEKVSSLSKERSYMKNLLIDLFEQENVNEKFVNISFGLSVNGSLESRNLSSFGLTTPLEAEKKKTRLPEETKFIKTLVQTEDLLWQQILSSENLKEDIEKMRKLIKLRGNMTFWAWMETISNFFNRSSLNMEKGQVELEMPLLKDTKPGETKLASVTTKPIPSLPGASKTNTPLISQQATKPMVKETEKPFGVRTMQTSLSGEQLESTSQSNTVVKVTRKNGNVHTISENYATNTRAPEIGGPTKEGAVIGHISSVKASVLPRVRTTNPEQNPDRLATHTVVSPIEQTLPMTQGNRAASPEFSLHRFGGALISRTVPFKEGEENIITEEATTFTTNKNIKQPRMQTPRVFSFDYEKLSSTPSQYVEHVSTTRRNESQIRMSEKSSGRPRIMQQEPEETRRKPIKDGNRPKKHGPTLTPGTISAIVAASLLFLLMIVACAVAHSKRILRKAQRKADVNDFI</sequence>
<evidence type="ECO:0000313" key="4">
    <source>
        <dbReference type="Proteomes" id="UP001152320"/>
    </source>
</evidence>
<evidence type="ECO:0000313" key="3">
    <source>
        <dbReference type="EMBL" id="KAJ8021913.1"/>
    </source>
</evidence>
<feature type="compositionally biased region" description="Basic and acidic residues" evidence="1">
    <location>
        <begin position="1"/>
        <end position="11"/>
    </location>
</feature>
<feature type="region of interest" description="Disordered" evidence="1">
    <location>
        <begin position="426"/>
        <end position="449"/>
    </location>
</feature>
<feature type="compositionally biased region" description="Polar residues" evidence="1">
    <location>
        <begin position="3710"/>
        <end position="3722"/>
    </location>
</feature>
<gene>
    <name evidence="3" type="ORF">HOLleu_39250</name>
</gene>
<feature type="compositionally biased region" description="Basic and acidic residues" evidence="1">
    <location>
        <begin position="3938"/>
        <end position="3950"/>
    </location>
</feature>
<feature type="compositionally biased region" description="Basic and acidic residues" evidence="1">
    <location>
        <begin position="435"/>
        <end position="448"/>
    </location>
</feature>
<organism evidence="3 4">
    <name type="scientific">Holothuria leucospilota</name>
    <name type="common">Black long sea cucumber</name>
    <name type="synonym">Mertensiothuria leucospilota</name>
    <dbReference type="NCBI Taxonomy" id="206669"/>
    <lineage>
        <taxon>Eukaryota</taxon>
        <taxon>Metazoa</taxon>
        <taxon>Echinodermata</taxon>
        <taxon>Eleutherozoa</taxon>
        <taxon>Echinozoa</taxon>
        <taxon>Holothuroidea</taxon>
        <taxon>Aspidochirotacea</taxon>
        <taxon>Aspidochirotida</taxon>
        <taxon>Holothuriidae</taxon>
        <taxon>Holothuria</taxon>
    </lineage>
</organism>
<feature type="transmembrane region" description="Helical" evidence="2">
    <location>
        <begin position="3963"/>
        <end position="3985"/>
    </location>
</feature>
<proteinExistence type="predicted"/>